<feature type="region of interest" description="Disordered" evidence="1">
    <location>
        <begin position="47"/>
        <end position="66"/>
    </location>
</feature>
<feature type="region of interest" description="Disordered" evidence="1">
    <location>
        <begin position="603"/>
        <end position="643"/>
    </location>
</feature>
<evidence type="ECO:0008006" key="3">
    <source>
        <dbReference type="Google" id="ProtNLM"/>
    </source>
</evidence>
<reference evidence="2" key="1">
    <citation type="journal article" date="2015" name="Nature">
        <title>Complex archaea that bridge the gap between prokaryotes and eukaryotes.</title>
        <authorList>
            <person name="Spang A."/>
            <person name="Saw J.H."/>
            <person name="Jorgensen S.L."/>
            <person name="Zaremba-Niedzwiedzka K."/>
            <person name="Martijn J."/>
            <person name="Lind A.E."/>
            <person name="van Eijk R."/>
            <person name="Schleper C."/>
            <person name="Guy L."/>
            <person name="Ettema T.J."/>
        </authorList>
    </citation>
    <scope>NUCLEOTIDE SEQUENCE</scope>
</reference>
<proteinExistence type="predicted"/>
<protein>
    <recommendedName>
        <fullName evidence="3">Portal protein</fullName>
    </recommendedName>
</protein>
<feature type="compositionally biased region" description="Basic and acidic residues" evidence="1">
    <location>
        <begin position="52"/>
        <end position="65"/>
    </location>
</feature>
<name>A0A0F9IQ66_9ZZZZ</name>
<dbReference type="AlphaFoldDB" id="A0A0F9IQ66"/>
<feature type="compositionally biased region" description="Polar residues" evidence="1">
    <location>
        <begin position="603"/>
        <end position="626"/>
    </location>
</feature>
<organism evidence="2">
    <name type="scientific">marine sediment metagenome</name>
    <dbReference type="NCBI Taxonomy" id="412755"/>
    <lineage>
        <taxon>unclassified sequences</taxon>
        <taxon>metagenomes</taxon>
        <taxon>ecological metagenomes</taxon>
    </lineage>
</organism>
<gene>
    <name evidence="2" type="ORF">LCGC14_1850100</name>
</gene>
<dbReference type="EMBL" id="LAZR01018570">
    <property type="protein sequence ID" value="KKL95885.1"/>
    <property type="molecule type" value="Genomic_DNA"/>
</dbReference>
<evidence type="ECO:0000256" key="1">
    <source>
        <dbReference type="SAM" id="MobiDB-lite"/>
    </source>
</evidence>
<comment type="caution">
    <text evidence="2">The sequence shown here is derived from an EMBL/GenBank/DDBJ whole genome shotgun (WGS) entry which is preliminary data.</text>
</comment>
<evidence type="ECO:0000313" key="2">
    <source>
        <dbReference type="EMBL" id="KKL95885.1"/>
    </source>
</evidence>
<sequence>MPREVDERPTIEKIVELAGWTDRHWARQRTIDHELKLLANDEHQVVVPDTNDPNRRSRIEPERMSTAEGVRSVDAISALYTLPAPVSFMWTGSGTKTERQRDEMFNAVQEITDQLNPATDSPRDRERIQTVALGRKASLFLPGNAYWWDAPVGLMDDESEKEGESRRKIWRRKAPVPILWRDLPAERTFPASLSRIDDEAISWLPSTWWELLDIFGTESQELNALMPEKEDLYKQVTLIIYANRKYIAWAVTDSRESDDFGIGSISFHGQPPSDGQIIRIDEHGLDRCPIRIISGKTGGWKEPGIYWRSILYGARDLIASADRRLSEAATSSKFSVLPTILAWLREQDDEDAQERIERALMGDIVMLDPGGDGENKEDMKPLHVPAPGSTSMDLAQVAIDMIRRLTGATESLEGGIGPASQPAWSKNFGVQIALSNLAPLTRSIVAQDIDSAEMILRCAHAFGEDIVLQRHSADDQGQIVLKPKDLLDWEPLIISEYKPKIPTDTRADLALAVDVLERIGNPNSSIPLSPPYIMENYLDIKKPFEELQRAETWRFLQSPEMKQWRMKKLLEEADVELQGDEGVSQQEFQQQFAGQIPPQMEQMVQQRMGGSSNGQVRSINQTTRQQGIPFARGPGGAQPSLEA</sequence>
<accession>A0A0F9IQ66</accession>